<feature type="transmembrane region" description="Helical" evidence="1">
    <location>
        <begin position="134"/>
        <end position="153"/>
    </location>
</feature>
<name>A0A6H0XRT5_9PEZI</name>
<dbReference type="Proteomes" id="UP000503462">
    <property type="component" value="Chromosome 2"/>
</dbReference>
<evidence type="ECO:0000313" key="3">
    <source>
        <dbReference type="Proteomes" id="UP000503462"/>
    </source>
</evidence>
<accession>A0A6H0XRT5</accession>
<keyword evidence="1" id="KW-0812">Transmembrane</keyword>
<keyword evidence="1" id="KW-0472">Membrane</keyword>
<keyword evidence="3" id="KW-1185">Reference proteome</keyword>
<evidence type="ECO:0000256" key="1">
    <source>
        <dbReference type="SAM" id="Phobius"/>
    </source>
</evidence>
<dbReference type="EMBL" id="CP051140">
    <property type="protein sequence ID" value="QIW97338.1"/>
    <property type="molecule type" value="Genomic_DNA"/>
</dbReference>
<proteinExistence type="predicted"/>
<gene>
    <name evidence="2" type="ORF">AMS68_002856</name>
</gene>
<organism evidence="2 3">
    <name type="scientific">Peltaster fructicola</name>
    <dbReference type="NCBI Taxonomy" id="286661"/>
    <lineage>
        <taxon>Eukaryota</taxon>
        <taxon>Fungi</taxon>
        <taxon>Dikarya</taxon>
        <taxon>Ascomycota</taxon>
        <taxon>Pezizomycotina</taxon>
        <taxon>Dothideomycetes</taxon>
        <taxon>Dothideomycetes incertae sedis</taxon>
        <taxon>Peltaster</taxon>
    </lineage>
</organism>
<protein>
    <submittedName>
        <fullName evidence="2">Uncharacterized protein</fullName>
    </submittedName>
</protein>
<sequence length="171" mass="19149">MFAVGGCPSENGKLHDARAAIIGQQKKLPHSTTALNDDNSVRLHSLHSIHPLTGLKSAAKMQSTRMLGSNMLRASQPLMRQRAAMQFLRPQQSIMRTLRMQASPVLRSPVPKEEHAAHTISQRLRQLKKVPVELWPLFVVLAVAIVAAGYSLARKLYVDRTLRLYRQGKKQ</sequence>
<dbReference type="OrthoDB" id="202195at2759"/>
<keyword evidence="1" id="KW-1133">Transmembrane helix</keyword>
<dbReference type="AlphaFoldDB" id="A0A6H0XRT5"/>
<reference evidence="2 3" key="1">
    <citation type="journal article" date="2016" name="Sci. Rep.">
        <title>Peltaster fructicola genome reveals evolution from an invasive phytopathogen to an ectophytic parasite.</title>
        <authorList>
            <person name="Xu C."/>
            <person name="Chen H."/>
            <person name="Gleason M.L."/>
            <person name="Xu J.R."/>
            <person name="Liu H."/>
            <person name="Zhang R."/>
            <person name="Sun G."/>
        </authorList>
    </citation>
    <scope>NUCLEOTIDE SEQUENCE [LARGE SCALE GENOMIC DNA]</scope>
    <source>
        <strain evidence="2 3">LNHT1506</strain>
    </source>
</reference>
<evidence type="ECO:0000313" key="2">
    <source>
        <dbReference type="EMBL" id="QIW97338.1"/>
    </source>
</evidence>